<feature type="transmembrane region" description="Helical" evidence="6">
    <location>
        <begin position="33"/>
        <end position="52"/>
    </location>
</feature>
<reference evidence="7" key="1">
    <citation type="journal article" date="2015" name="PeerJ">
        <title>First genomic representation of candidate bacterial phylum KSB3 points to enhanced environmental sensing as a trigger of wastewater bulking.</title>
        <authorList>
            <person name="Sekiguchi Y."/>
            <person name="Ohashi A."/>
            <person name="Parks D.H."/>
            <person name="Yamauchi T."/>
            <person name="Tyson G.W."/>
            <person name="Hugenholtz P."/>
        </authorList>
    </citation>
    <scope>NUCLEOTIDE SEQUENCE [LARGE SCALE GENOMIC DNA]</scope>
</reference>
<feature type="transmembrane region" description="Helical" evidence="6">
    <location>
        <begin position="6"/>
        <end position="26"/>
    </location>
</feature>
<dbReference type="PANTHER" id="PTHR30482">
    <property type="entry name" value="HIGH-AFFINITY BRANCHED-CHAIN AMINO ACID TRANSPORT SYSTEM PERMEASE"/>
    <property type="match status" value="1"/>
</dbReference>
<dbReference type="InterPro" id="IPR043428">
    <property type="entry name" value="LivM-like"/>
</dbReference>
<dbReference type="eggNOG" id="COG4177">
    <property type="taxonomic scope" value="Bacteria"/>
</dbReference>
<dbReference type="PANTHER" id="PTHR30482:SF10">
    <property type="entry name" value="HIGH-AFFINITY BRANCHED-CHAIN AMINO ACID TRANSPORT PROTEIN BRAE"/>
    <property type="match status" value="1"/>
</dbReference>
<evidence type="ECO:0000256" key="5">
    <source>
        <dbReference type="ARBA" id="ARBA00023136"/>
    </source>
</evidence>
<proteinExistence type="predicted"/>
<gene>
    <name evidence="7" type="ORF">U27_01173</name>
</gene>
<dbReference type="Pfam" id="PF02653">
    <property type="entry name" value="BPD_transp_2"/>
    <property type="match status" value="1"/>
</dbReference>
<evidence type="ECO:0000256" key="6">
    <source>
        <dbReference type="SAM" id="Phobius"/>
    </source>
</evidence>
<keyword evidence="2" id="KW-1003">Cell membrane</keyword>
<evidence type="ECO:0000256" key="2">
    <source>
        <dbReference type="ARBA" id="ARBA00022475"/>
    </source>
</evidence>
<dbReference type="GO" id="GO:0005886">
    <property type="term" value="C:plasma membrane"/>
    <property type="evidence" value="ECO:0007669"/>
    <property type="project" value="UniProtKB-SubCell"/>
</dbReference>
<keyword evidence="3 6" id="KW-0812">Transmembrane</keyword>
<keyword evidence="8" id="KW-1185">Reference proteome</keyword>
<organism evidence="7">
    <name type="scientific">Vecturithrix granuli</name>
    <dbReference type="NCBI Taxonomy" id="1499967"/>
    <lineage>
        <taxon>Bacteria</taxon>
        <taxon>Candidatus Moduliflexota</taxon>
        <taxon>Candidatus Vecturitrichia</taxon>
        <taxon>Candidatus Vecturitrichales</taxon>
        <taxon>Candidatus Vecturitrichaceae</taxon>
        <taxon>Candidatus Vecturithrix</taxon>
    </lineage>
</organism>
<dbReference type="InterPro" id="IPR001851">
    <property type="entry name" value="ABC_transp_permease"/>
</dbReference>
<dbReference type="GO" id="GO:0015658">
    <property type="term" value="F:branched-chain amino acid transmembrane transporter activity"/>
    <property type="evidence" value="ECO:0007669"/>
    <property type="project" value="InterPro"/>
</dbReference>
<keyword evidence="5 6" id="KW-0472">Membrane</keyword>
<dbReference type="AlphaFoldDB" id="A0A081C9L8"/>
<accession>A0A081C9L8</accession>
<sequence length="283" mass="30304">MLSGYVATVVITIGIYVLLSISLNIITGYAGQISLGHAAFFGIGAYTTALITTKGNLAYWPAMILAILITAAIGAILAIPCLRVQEDFLAITTMGINFVVQAIFQYVEFFGGAMGIGGIPTFSKDTFLVMIAVSISLVIFLDQWLIRSWLGLALESVREDELAASVMGVNIPRFKVIAFTIGTGIAGLAGAIYASFMSFISAGDFGFSGSIVILSMVVLGGIGTLRGAIIGAIILGAAPELFRPIMEYRTLIYGLLLVFMMRFQPSGLLGKESFLWRRLTQRK</sequence>
<evidence type="ECO:0000256" key="3">
    <source>
        <dbReference type="ARBA" id="ARBA00022692"/>
    </source>
</evidence>
<dbReference type="HOGENOM" id="CLU_031365_2_0_0"/>
<evidence type="ECO:0000256" key="4">
    <source>
        <dbReference type="ARBA" id="ARBA00022989"/>
    </source>
</evidence>
<evidence type="ECO:0000313" key="8">
    <source>
        <dbReference type="Proteomes" id="UP000030661"/>
    </source>
</evidence>
<dbReference type="EMBL" id="DF820478">
    <property type="protein sequence ID" value="GAK61273.1"/>
    <property type="molecule type" value="Genomic_DNA"/>
</dbReference>
<evidence type="ECO:0000256" key="1">
    <source>
        <dbReference type="ARBA" id="ARBA00004651"/>
    </source>
</evidence>
<feature type="transmembrane region" description="Helical" evidence="6">
    <location>
        <begin position="58"/>
        <end position="81"/>
    </location>
</feature>
<feature type="transmembrane region" description="Helical" evidence="6">
    <location>
        <begin position="212"/>
        <end position="238"/>
    </location>
</feature>
<name>A0A081C9L8_VECG1</name>
<keyword evidence="4 6" id="KW-1133">Transmembrane helix</keyword>
<protein>
    <submittedName>
        <fullName evidence="7">Inner-membrane translocator</fullName>
    </submittedName>
</protein>
<comment type="subcellular location">
    <subcellularLocation>
        <location evidence="1">Cell membrane</location>
        <topology evidence="1">Multi-pass membrane protein</topology>
    </subcellularLocation>
</comment>
<feature type="transmembrane region" description="Helical" evidence="6">
    <location>
        <begin position="176"/>
        <end position="200"/>
    </location>
</feature>
<feature type="transmembrane region" description="Helical" evidence="6">
    <location>
        <begin position="88"/>
        <end position="107"/>
    </location>
</feature>
<dbReference type="STRING" id="1499967.U27_01173"/>
<feature type="transmembrane region" description="Helical" evidence="6">
    <location>
        <begin position="250"/>
        <end position="269"/>
    </location>
</feature>
<feature type="transmembrane region" description="Helical" evidence="6">
    <location>
        <begin position="127"/>
        <end position="146"/>
    </location>
</feature>
<dbReference type="Proteomes" id="UP000030661">
    <property type="component" value="Unassembled WGS sequence"/>
</dbReference>
<evidence type="ECO:0000313" key="7">
    <source>
        <dbReference type="EMBL" id="GAK61273.1"/>
    </source>
</evidence>
<dbReference type="CDD" id="cd06581">
    <property type="entry name" value="TM_PBP1_LivM_like"/>
    <property type="match status" value="1"/>
</dbReference>